<comment type="caution">
    <text evidence="1">The sequence shown here is derived from an EMBL/GenBank/DDBJ whole genome shotgun (WGS) entry which is preliminary data.</text>
</comment>
<keyword evidence="2" id="KW-1185">Reference proteome</keyword>
<evidence type="ECO:0000313" key="1">
    <source>
        <dbReference type="EMBL" id="MBB6456108.1"/>
    </source>
</evidence>
<dbReference type="Proteomes" id="UP000578000">
    <property type="component" value="Unassembled WGS sequence"/>
</dbReference>
<dbReference type="EMBL" id="JACHIE010000002">
    <property type="protein sequence ID" value="MBB6456108.1"/>
    <property type="molecule type" value="Genomic_DNA"/>
</dbReference>
<evidence type="ECO:0008006" key="3">
    <source>
        <dbReference type="Google" id="ProtNLM"/>
    </source>
</evidence>
<accession>A0A841QCG9</accession>
<evidence type="ECO:0000313" key="2">
    <source>
        <dbReference type="Proteomes" id="UP000578000"/>
    </source>
</evidence>
<protein>
    <recommendedName>
        <fullName evidence="3">Glycerophosphotransferase</fullName>
    </recommendedName>
</protein>
<dbReference type="AlphaFoldDB" id="A0A841QCG9"/>
<dbReference type="GO" id="GO:0047355">
    <property type="term" value="F:CDP-glycerol glycerophosphotransferase activity"/>
    <property type="evidence" value="ECO:0007669"/>
    <property type="project" value="InterPro"/>
</dbReference>
<proteinExistence type="predicted"/>
<organism evidence="1 2">
    <name type="scientific">Acetobacter lovaniensis</name>
    <dbReference type="NCBI Taxonomy" id="104100"/>
    <lineage>
        <taxon>Bacteria</taxon>
        <taxon>Pseudomonadati</taxon>
        <taxon>Pseudomonadota</taxon>
        <taxon>Alphaproteobacteria</taxon>
        <taxon>Acetobacterales</taxon>
        <taxon>Acetobacteraceae</taxon>
        <taxon>Acetobacter</taxon>
    </lineage>
</organism>
<name>A0A841QCG9_9PROT</name>
<dbReference type="Gene3D" id="3.40.50.12580">
    <property type="match status" value="1"/>
</dbReference>
<gene>
    <name evidence="1" type="ORF">HNR55_000675</name>
</gene>
<dbReference type="Pfam" id="PF04464">
    <property type="entry name" value="Glyphos_transf"/>
    <property type="match status" value="1"/>
</dbReference>
<dbReference type="InterPro" id="IPR043148">
    <property type="entry name" value="TagF_C"/>
</dbReference>
<reference evidence="1 2" key="1">
    <citation type="submission" date="2020-08" db="EMBL/GenBank/DDBJ databases">
        <title>Genomic Encyclopedia of Type Strains, Phase IV (KMG-IV): sequencing the most valuable type-strain genomes for metagenomic binning, comparative biology and taxonomic classification.</title>
        <authorList>
            <person name="Goeker M."/>
        </authorList>
    </citation>
    <scope>NUCLEOTIDE SEQUENCE [LARGE SCALE GENOMIC DNA]</scope>
    <source>
        <strain evidence="1 2">DSM 4491</strain>
    </source>
</reference>
<dbReference type="GO" id="GO:0016020">
    <property type="term" value="C:membrane"/>
    <property type="evidence" value="ECO:0007669"/>
    <property type="project" value="InterPro"/>
</dbReference>
<dbReference type="InterPro" id="IPR007554">
    <property type="entry name" value="Glycerophosphate_synth"/>
</dbReference>
<sequence>MTYVPVQPFFFDMTDQQKHLQSLGRGPHGVSAPQTPPQSALKTLKVVFLLIAQPHQTLHSLPIAFEMATRHPNADVHVACPTQSHLDYARSLGRLYPAAKVTYDLLPIPAWLSRLVERNGPGPLERLASLFFSRHYFNQFQAIVVPERTSLYLKRMGVTKPLYIWTRHGAGDRAIGFAEDIKQFDFVLLSGKKVEQRLLERGLITPGEYHMGTYAKFDIVERLHKQQARLFDNDKPIVLYNPHFSRGLTSWYQFGETILNYFANQDHYNLICAPHYRLFNGHKKQAEALVRRFAQYPNILIDTGSSRSIDMTYTMAADLYLGDVSSQVAEFLIRPRPCIFLNAHHAHWQNNKDYRFWTLGQVIDSPDELGKALSLAFTREDEFEGRQRAYVAETFEHQDKSPTSPGAADAIMRFLQKKV</sequence>